<evidence type="ECO:0000256" key="3">
    <source>
        <dbReference type="PROSITE-ProRule" id="PRU00708"/>
    </source>
</evidence>
<feature type="repeat" description="PPR" evidence="3">
    <location>
        <begin position="320"/>
        <end position="354"/>
    </location>
</feature>
<feature type="repeat" description="PPR" evidence="3">
    <location>
        <begin position="250"/>
        <end position="284"/>
    </location>
</feature>
<feature type="repeat" description="PPR" evidence="3">
    <location>
        <begin position="355"/>
        <end position="389"/>
    </location>
</feature>
<dbReference type="EMBL" id="JABTTQ020002918">
    <property type="protein sequence ID" value="KAK6121386.1"/>
    <property type="molecule type" value="Genomic_DNA"/>
</dbReference>
<organism evidence="4 5">
    <name type="scientific">Rehmannia glutinosa</name>
    <name type="common">Chinese foxglove</name>
    <dbReference type="NCBI Taxonomy" id="99300"/>
    <lineage>
        <taxon>Eukaryota</taxon>
        <taxon>Viridiplantae</taxon>
        <taxon>Streptophyta</taxon>
        <taxon>Embryophyta</taxon>
        <taxon>Tracheophyta</taxon>
        <taxon>Spermatophyta</taxon>
        <taxon>Magnoliopsida</taxon>
        <taxon>eudicotyledons</taxon>
        <taxon>Gunneridae</taxon>
        <taxon>Pentapetalae</taxon>
        <taxon>asterids</taxon>
        <taxon>lamiids</taxon>
        <taxon>Lamiales</taxon>
        <taxon>Orobanchaceae</taxon>
        <taxon>Rehmannieae</taxon>
        <taxon>Rehmannia</taxon>
    </lineage>
</organism>
<dbReference type="Proteomes" id="UP001318860">
    <property type="component" value="Unassembled WGS sequence"/>
</dbReference>
<dbReference type="Pfam" id="PF12854">
    <property type="entry name" value="PPR_1"/>
    <property type="match status" value="1"/>
</dbReference>
<feature type="repeat" description="PPR" evidence="3">
    <location>
        <begin position="285"/>
        <end position="319"/>
    </location>
</feature>
<evidence type="ECO:0000256" key="1">
    <source>
        <dbReference type="ARBA" id="ARBA00007626"/>
    </source>
</evidence>
<evidence type="ECO:0008006" key="6">
    <source>
        <dbReference type="Google" id="ProtNLM"/>
    </source>
</evidence>
<evidence type="ECO:0000313" key="5">
    <source>
        <dbReference type="Proteomes" id="UP001318860"/>
    </source>
</evidence>
<protein>
    <recommendedName>
        <fullName evidence="6">Pentatricopeptide repeat-containing protein</fullName>
    </recommendedName>
</protein>
<keyword evidence="2" id="KW-0677">Repeat</keyword>
<accession>A0ABR0UG03</accession>
<dbReference type="PANTHER" id="PTHR47941">
    <property type="entry name" value="PENTATRICOPEPTIDE REPEAT-CONTAINING PROTEIN 3, MITOCHONDRIAL"/>
    <property type="match status" value="1"/>
</dbReference>
<proteinExistence type="inferred from homology"/>
<feature type="repeat" description="PPR" evidence="3">
    <location>
        <begin position="426"/>
        <end position="460"/>
    </location>
</feature>
<comment type="caution">
    <text evidence="4">The sequence shown here is derived from an EMBL/GenBank/DDBJ whole genome shotgun (WGS) entry which is preliminary data.</text>
</comment>
<reference evidence="4 5" key="1">
    <citation type="journal article" date="2021" name="Comput. Struct. Biotechnol. J.">
        <title>De novo genome assembly of the potent medicinal plant Rehmannia glutinosa using nanopore technology.</title>
        <authorList>
            <person name="Ma L."/>
            <person name="Dong C."/>
            <person name="Song C."/>
            <person name="Wang X."/>
            <person name="Zheng X."/>
            <person name="Niu Y."/>
            <person name="Chen S."/>
            <person name="Feng W."/>
        </authorList>
    </citation>
    <scope>NUCLEOTIDE SEQUENCE [LARGE SCALE GENOMIC DNA]</scope>
    <source>
        <strain evidence="4">DH-2019</strain>
    </source>
</reference>
<dbReference type="Gene3D" id="1.25.40.10">
    <property type="entry name" value="Tetratricopeptide repeat domain"/>
    <property type="match status" value="4"/>
</dbReference>
<evidence type="ECO:0000256" key="2">
    <source>
        <dbReference type="ARBA" id="ARBA00022737"/>
    </source>
</evidence>
<gene>
    <name evidence="4" type="ORF">DH2020_044868</name>
</gene>
<name>A0ABR0UG03_REHGL</name>
<dbReference type="InterPro" id="IPR011990">
    <property type="entry name" value="TPR-like_helical_dom_sf"/>
</dbReference>
<dbReference type="InterPro" id="IPR002885">
    <property type="entry name" value="PPR_rpt"/>
</dbReference>
<dbReference type="NCBIfam" id="TIGR00756">
    <property type="entry name" value="PPR"/>
    <property type="match status" value="5"/>
</dbReference>
<evidence type="ECO:0000313" key="4">
    <source>
        <dbReference type="EMBL" id="KAK6121386.1"/>
    </source>
</evidence>
<sequence>MKFLTDINAVSFNFRKSILSFSLLPKPISFSSSPPEPPPSGDSVVSAAVSILKHHRSKSRWSHLRSLITTAKYNRLTPSQFSEISLQLRNNPHLVLRFFHFTLHHSLSSHSLFSYATVIHILSRSRLKYHALNVIKSAVCAFSEPQQETPIAILDALIKTYRICDSAPFVFDLLVKACLESKKIDLAIEIHAILKSKNVLLRTSTCNSLIELVSKSSGCFAGYDLYREIFYVDVENIAGNGKCGKGVFPSANTLNVVMIGFYREGLVDKVEELWGEFLRVGCEPNIYSFNVLMAAYCDDERMEDAMRVWEEMKDKGLNHDAVAYNTVIGGFCRVGDVGRAEEIYREMVMNGAESTCITFEHLINGYCKVGDLDSAMMVYKDMCRKKFSPESSTVNVIIRLLCEKNEISAATEFWRTAVKKHGAVMEEENYGNLIRGLCEEGKMEEALNLQAEMVVKGFEPNSEIYGAFIDGYVEQGNETIASKLRKEMLCKQMS</sequence>
<dbReference type="Pfam" id="PF13041">
    <property type="entry name" value="PPR_2"/>
    <property type="match status" value="2"/>
</dbReference>
<keyword evidence="5" id="KW-1185">Reference proteome</keyword>
<dbReference type="PROSITE" id="PS51375">
    <property type="entry name" value="PPR"/>
    <property type="match status" value="5"/>
</dbReference>
<comment type="similarity">
    <text evidence="1">Belongs to the PPR family. P subfamily.</text>
</comment>